<name>A0A0A9DND8_ARUDO</name>
<protein>
    <recommendedName>
        <fullName evidence="1">Peptidase M1 membrane alanine aminopeptidase domain-containing protein</fullName>
    </recommendedName>
</protein>
<dbReference type="GO" id="GO:0005615">
    <property type="term" value="C:extracellular space"/>
    <property type="evidence" value="ECO:0007669"/>
    <property type="project" value="TreeGrafter"/>
</dbReference>
<sequence>MTKGTSVIRMLHNYLGAERFQKALASYIRKYTNSNAKTDDLWAVLDEKSGQPIRNMMATWTKQQGYPVINATLEGNYLELEQPQFLLNGSSGSGMWIVPVTLGCGSYDMQKNFLLKGKIEKLDIKKITSQCDNQENGGNLWIKLNINQTGFYRVKYDDELAAALQNALRAKKLSLMDKISKHDMQHC</sequence>
<dbReference type="AlphaFoldDB" id="A0A0A9DND8"/>
<dbReference type="GO" id="GO:0042277">
    <property type="term" value="F:peptide binding"/>
    <property type="evidence" value="ECO:0007669"/>
    <property type="project" value="TreeGrafter"/>
</dbReference>
<reference evidence="2" key="1">
    <citation type="submission" date="2014-09" db="EMBL/GenBank/DDBJ databases">
        <authorList>
            <person name="Magalhaes I.L.F."/>
            <person name="Oliveira U."/>
            <person name="Santos F.R."/>
            <person name="Vidigal T.H.D.A."/>
            <person name="Brescovit A.D."/>
            <person name="Santos A.J."/>
        </authorList>
    </citation>
    <scope>NUCLEOTIDE SEQUENCE</scope>
    <source>
        <tissue evidence="2">Shoot tissue taken approximately 20 cm above the soil surface</tissue>
    </source>
</reference>
<dbReference type="InterPro" id="IPR027268">
    <property type="entry name" value="Peptidase_M4/M1_CTD_sf"/>
</dbReference>
<dbReference type="GO" id="GO:0005737">
    <property type="term" value="C:cytoplasm"/>
    <property type="evidence" value="ECO:0007669"/>
    <property type="project" value="TreeGrafter"/>
</dbReference>
<dbReference type="GO" id="GO:0008270">
    <property type="term" value="F:zinc ion binding"/>
    <property type="evidence" value="ECO:0007669"/>
    <property type="project" value="InterPro"/>
</dbReference>
<dbReference type="GO" id="GO:0006508">
    <property type="term" value="P:proteolysis"/>
    <property type="evidence" value="ECO:0007669"/>
    <property type="project" value="TreeGrafter"/>
</dbReference>
<dbReference type="GO" id="GO:0043171">
    <property type="term" value="P:peptide catabolic process"/>
    <property type="evidence" value="ECO:0007669"/>
    <property type="project" value="TreeGrafter"/>
</dbReference>
<dbReference type="MEROPS" id="M01.A25"/>
<dbReference type="Gene3D" id="1.10.390.10">
    <property type="entry name" value="Neutral Protease Domain 2"/>
    <property type="match status" value="1"/>
</dbReference>
<dbReference type="GO" id="GO:0016020">
    <property type="term" value="C:membrane"/>
    <property type="evidence" value="ECO:0007669"/>
    <property type="project" value="TreeGrafter"/>
</dbReference>
<evidence type="ECO:0000313" key="2">
    <source>
        <dbReference type="EMBL" id="JAD88198.1"/>
    </source>
</evidence>
<dbReference type="FunFam" id="2.60.40.1910:FF:000007">
    <property type="entry name" value="Aminopeptidase"/>
    <property type="match status" value="1"/>
</dbReference>
<dbReference type="GO" id="GO:0070006">
    <property type="term" value="F:metalloaminopeptidase activity"/>
    <property type="evidence" value="ECO:0007669"/>
    <property type="project" value="TreeGrafter"/>
</dbReference>
<accession>A0A0A9DND8</accession>
<dbReference type="PANTHER" id="PTHR11533">
    <property type="entry name" value="PROTEASE M1 ZINC METALLOPROTEASE"/>
    <property type="match status" value="1"/>
</dbReference>
<organism evidence="2">
    <name type="scientific">Arundo donax</name>
    <name type="common">Giant reed</name>
    <name type="synonym">Donax arundinaceus</name>
    <dbReference type="NCBI Taxonomy" id="35708"/>
    <lineage>
        <taxon>Eukaryota</taxon>
        <taxon>Viridiplantae</taxon>
        <taxon>Streptophyta</taxon>
        <taxon>Embryophyta</taxon>
        <taxon>Tracheophyta</taxon>
        <taxon>Spermatophyta</taxon>
        <taxon>Magnoliopsida</taxon>
        <taxon>Liliopsida</taxon>
        <taxon>Poales</taxon>
        <taxon>Poaceae</taxon>
        <taxon>PACMAD clade</taxon>
        <taxon>Arundinoideae</taxon>
        <taxon>Arundineae</taxon>
        <taxon>Arundo</taxon>
    </lineage>
</organism>
<dbReference type="Gene3D" id="2.60.40.1910">
    <property type="match status" value="1"/>
</dbReference>
<evidence type="ECO:0000259" key="1">
    <source>
        <dbReference type="Pfam" id="PF01433"/>
    </source>
</evidence>
<dbReference type="PANTHER" id="PTHR11533:SF203">
    <property type="entry name" value="AMINOPEPTIDASE M1-C"/>
    <property type="match status" value="1"/>
</dbReference>
<dbReference type="EMBL" id="GBRH01209697">
    <property type="protein sequence ID" value="JAD88198.1"/>
    <property type="molecule type" value="Transcribed_RNA"/>
</dbReference>
<dbReference type="Pfam" id="PF01433">
    <property type="entry name" value="Peptidase_M1"/>
    <property type="match status" value="1"/>
</dbReference>
<dbReference type="SUPFAM" id="SSF55486">
    <property type="entry name" value="Metalloproteases ('zincins'), catalytic domain"/>
    <property type="match status" value="1"/>
</dbReference>
<feature type="domain" description="Peptidase M1 membrane alanine aminopeptidase" evidence="1">
    <location>
        <begin position="2"/>
        <end position="60"/>
    </location>
</feature>
<dbReference type="InterPro" id="IPR050344">
    <property type="entry name" value="Peptidase_M1_aminopeptidases"/>
</dbReference>
<dbReference type="InterPro" id="IPR014782">
    <property type="entry name" value="Peptidase_M1_dom"/>
</dbReference>
<proteinExistence type="predicted"/>
<reference evidence="2" key="2">
    <citation type="journal article" date="2015" name="Data Brief">
        <title>Shoot transcriptome of the giant reed, Arundo donax.</title>
        <authorList>
            <person name="Barrero R.A."/>
            <person name="Guerrero F.D."/>
            <person name="Moolhuijzen P."/>
            <person name="Goolsby J.A."/>
            <person name="Tidwell J."/>
            <person name="Bellgard S.E."/>
            <person name="Bellgard M.I."/>
        </authorList>
    </citation>
    <scope>NUCLEOTIDE SEQUENCE</scope>
    <source>
        <tissue evidence="2">Shoot tissue taken approximately 20 cm above the soil surface</tissue>
    </source>
</reference>